<feature type="region of interest" description="Disordered" evidence="1">
    <location>
        <begin position="122"/>
        <end position="182"/>
    </location>
</feature>
<reference evidence="2" key="1">
    <citation type="journal article" date="2019" name="MBio">
        <title>Virus Genomes from Deep Sea Sediments Expand the Ocean Megavirome and Support Independent Origins of Viral Gigantism.</title>
        <authorList>
            <person name="Backstrom D."/>
            <person name="Yutin N."/>
            <person name="Jorgensen S.L."/>
            <person name="Dharamshi J."/>
            <person name="Homa F."/>
            <person name="Zaremba-Niedwiedzka K."/>
            <person name="Spang A."/>
            <person name="Wolf Y.I."/>
            <person name="Koonin E.V."/>
            <person name="Ettema T.J."/>
        </authorList>
    </citation>
    <scope>NUCLEOTIDE SEQUENCE</scope>
</reference>
<dbReference type="EMBL" id="MK500345">
    <property type="protein sequence ID" value="QBK87206.1"/>
    <property type="molecule type" value="Genomic_DNA"/>
</dbReference>
<sequence>MVFIILVQDLYCHIFMVSKHCSLKRYLDKHLKMSVIKAILFYSKRDNKSFRMKKVIDSVGADIEAISVDVLEIRERLQEDENFGIEQVPTILILYSSGQHKTLTTGGLDQWFEQLLQNMQQVQQPSTALQPSSSSHGVARGQEPLQPPTQIDRGIPKTLRIKPGSTEDIPISLPSPGKPMQERDNEGFSAISGGGSGMSGSTQISGLGEISSAQAAIVSEHIREADPLIPITSEEIQPGRKEVVKEGLSAAELAKQMAEQRETFDENLEQNRPF</sequence>
<organism evidence="2">
    <name type="scientific">Marseillevirus LCMAC201</name>
    <dbReference type="NCBI Taxonomy" id="2506605"/>
    <lineage>
        <taxon>Viruses</taxon>
        <taxon>Varidnaviria</taxon>
        <taxon>Bamfordvirae</taxon>
        <taxon>Nucleocytoviricota</taxon>
        <taxon>Megaviricetes</taxon>
        <taxon>Pimascovirales</taxon>
        <taxon>Pimascovirales incertae sedis</taxon>
        <taxon>Marseilleviridae</taxon>
    </lineage>
</organism>
<accession>A0A481YXJ2</accession>
<evidence type="ECO:0000313" key="2">
    <source>
        <dbReference type="EMBL" id="QBK87206.1"/>
    </source>
</evidence>
<name>A0A481YXJ2_9VIRU</name>
<protein>
    <recommendedName>
        <fullName evidence="3">Thioredoxin</fullName>
    </recommendedName>
</protein>
<evidence type="ECO:0000256" key="1">
    <source>
        <dbReference type="SAM" id="MobiDB-lite"/>
    </source>
</evidence>
<gene>
    <name evidence="2" type="ORF">LCMAC201_01080</name>
</gene>
<feature type="compositionally biased region" description="Polar residues" evidence="1">
    <location>
        <begin position="125"/>
        <end position="136"/>
    </location>
</feature>
<proteinExistence type="predicted"/>
<evidence type="ECO:0008006" key="3">
    <source>
        <dbReference type="Google" id="ProtNLM"/>
    </source>
</evidence>